<evidence type="ECO:0000313" key="1">
    <source>
        <dbReference type="EMBL" id="GFO45186.1"/>
    </source>
</evidence>
<gene>
    <name evidence="1" type="ORF">PoB_007169100</name>
</gene>
<reference evidence="1 2" key="1">
    <citation type="journal article" date="2021" name="Elife">
        <title>Chloroplast acquisition without the gene transfer in kleptoplastic sea slugs, Plakobranchus ocellatus.</title>
        <authorList>
            <person name="Maeda T."/>
            <person name="Takahashi S."/>
            <person name="Yoshida T."/>
            <person name="Shimamura S."/>
            <person name="Takaki Y."/>
            <person name="Nagai Y."/>
            <person name="Toyoda A."/>
            <person name="Suzuki Y."/>
            <person name="Arimoto A."/>
            <person name="Ishii H."/>
            <person name="Satoh N."/>
            <person name="Nishiyama T."/>
            <person name="Hasebe M."/>
            <person name="Maruyama T."/>
            <person name="Minagawa J."/>
            <person name="Obokata J."/>
            <person name="Shigenobu S."/>
        </authorList>
    </citation>
    <scope>NUCLEOTIDE SEQUENCE [LARGE SCALE GENOMIC DNA]</scope>
</reference>
<dbReference type="AlphaFoldDB" id="A0AAV4DM02"/>
<comment type="caution">
    <text evidence="1">The sequence shown here is derived from an EMBL/GenBank/DDBJ whole genome shotgun (WGS) entry which is preliminary data.</text>
</comment>
<protein>
    <submittedName>
        <fullName evidence="1">Uncharacterized protein</fullName>
    </submittedName>
</protein>
<evidence type="ECO:0000313" key="2">
    <source>
        <dbReference type="Proteomes" id="UP000735302"/>
    </source>
</evidence>
<sequence length="88" mass="10135">MRFVCLVKRKKISGEVKPAVARQTPECIWRPLQRLQSVSGGRHVTLESFWGRVVLARYTGSNGEFQGFQIPSPAKLMYLLDVDYYFLL</sequence>
<proteinExistence type="predicted"/>
<accession>A0AAV4DM02</accession>
<name>A0AAV4DM02_9GAST</name>
<organism evidence="1 2">
    <name type="scientific">Plakobranchus ocellatus</name>
    <dbReference type="NCBI Taxonomy" id="259542"/>
    <lineage>
        <taxon>Eukaryota</taxon>
        <taxon>Metazoa</taxon>
        <taxon>Spiralia</taxon>
        <taxon>Lophotrochozoa</taxon>
        <taxon>Mollusca</taxon>
        <taxon>Gastropoda</taxon>
        <taxon>Heterobranchia</taxon>
        <taxon>Euthyneura</taxon>
        <taxon>Panpulmonata</taxon>
        <taxon>Sacoglossa</taxon>
        <taxon>Placobranchoidea</taxon>
        <taxon>Plakobranchidae</taxon>
        <taxon>Plakobranchus</taxon>
    </lineage>
</organism>
<keyword evidence="2" id="KW-1185">Reference proteome</keyword>
<dbReference type="EMBL" id="BLXT01008020">
    <property type="protein sequence ID" value="GFO45186.1"/>
    <property type="molecule type" value="Genomic_DNA"/>
</dbReference>
<dbReference type="Proteomes" id="UP000735302">
    <property type="component" value="Unassembled WGS sequence"/>
</dbReference>